<dbReference type="RefSeq" id="WP_123420814.1">
    <property type="nucleotide sequence ID" value="NZ_RJUL01000002.1"/>
</dbReference>
<dbReference type="InterPro" id="IPR050469">
    <property type="entry name" value="Diguanylate_Cyclase"/>
</dbReference>
<dbReference type="Pfam" id="PF07494">
    <property type="entry name" value="Reg_prop"/>
    <property type="match status" value="5"/>
</dbReference>
<evidence type="ECO:0000256" key="1">
    <source>
        <dbReference type="ARBA" id="ARBA00001946"/>
    </source>
</evidence>
<name>A0A3N1PDF9_9GAMM</name>
<evidence type="ECO:0000256" key="5">
    <source>
        <dbReference type="SAM" id="Coils"/>
    </source>
</evidence>
<evidence type="ECO:0000259" key="8">
    <source>
        <dbReference type="PROSITE" id="PS50887"/>
    </source>
</evidence>
<evidence type="ECO:0000313" key="10">
    <source>
        <dbReference type="Proteomes" id="UP000268033"/>
    </source>
</evidence>
<evidence type="ECO:0000256" key="3">
    <source>
        <dbReference type="ARBA" id="ARBA00012528"/>
    </source>
</evidence>
<dbReference type="EMBL" id="RJUL01000002">
    <property type="protein sequence ID" value="ROQ29984.1"/>
    <property type="molecule type" value="Genomic_DNA"/>
</dbReference>
<keyword evidence="10" id="KW-1185">Reference proteome</keyword>
<comment type="pathway">
    <text evidence="2">Purine metabolism; 3',5'-cyclic di-GMP biosynthesis.</text>
</comment>
<dbReference type="EC" id="2.7.7.65" evidence="3"/>
<gene>
    <name evidence="9" type="ORF">EDC28_102363</name>
</gene>
<comment type="catalytic activity">
    <reaction evidence="4">
        <text>2 GTP = 3',3'-c-di-GMP + 2 diphosphate</text>
        <dbReference type="Rhea" id="RHEA:24898"/>
        <dbReference type="ChEBI" id="CHEBI:33019"/>
        <dbReference type="ChEBI" id="CHEBI:37565"/>
        <dbReference type="ChEBI" id="CHEBI:58805"/>
        <dbReference type="EC" id="2.7.7.65"/>
    </reaction>
</comment>
<comment type="cofactor">
    <cofactor evidence="1">
        <name>Mg(2+)</name>
        <dbReference type="ChEBI" id="CHEBI:18420"/>
    </cofactor>
</comment>
<dbReference type="PANTHER" id="PTHR45138">
    <property type="entry name" value="REGULATORY COMPONENTS OF SENSORY TRANSDUCTION SYSTEM"/>
    <property type="match status" value="1"/>
</dbReference>
<protein>
    <recommendedName>
        <fullName evidence="3">diguanylate cyclase</fullName>
        <ecNumber evidence="3">2.7.7.65</ecNumber>
    </recommendedName>
</protein>
<dbReference type="AlphaFoldDB" id="A0A3N1PDF9"/>
<dbReference type="NCBIfam" id="TIGR00254">
    <property type="entry name" value="GGDEF"/>
    <property type="match status" value="1"/>
</dbReference>
<dbReference type="InterPro" id="IPR029787">
    <property type="entry name" value="Nucleotide_cyclase"/>
</dbReference>
<dbReference type="Proteomes" id="UP000268033">
    <property type="component" value="Unassembled WGS sequence"/>
</dbReference>
<dbReference type="Gene3D" id="3.30.70.270">
    <property type="match status" value="1"/>
</dbReference>
<accession>A0A3N1PDF9</accession>
<keyword evidence="6" id="KW-0812">Transmembrane</keyword>
<reference evidence="9 10" key="1">
    <citation type="submission" date="2018-11" db="EMBL/GenBank/DDBJ databases">
        <title>Genomic Encyclopedia of Type Strains, Phase IV (KMG-IV): sequencing the most valuable type-strain genomes for metagenomic binning, comparative biology and taxonomic classification.</title>
        <authorList>
            <person name="Goeker M."/>
        </authorList>
    </citation>
    <scope>NUCLEOTIDE SEQUENCE [LARGE SCALE GENOMIC DNA]</scope>
    <source>
        <strain evidence="9 10">DSM 21945</strain>
    </source>
</reference>
<dbReference type="GO" id="GO:0043709">
    <property type="term" value="P:cell adhesion involved in single-species biofilm formation"/>
    <property type="evidence" value="ECO:0007669"/>
    <property type="project" value="TreeGrafter"/>
</dbReference>
<dbReference type="InterPro" id="IPR043128">
    <property type="entry name" value="Rev_trsase/Diguanyl_cyclase"/>
</dbReference>
<dbReference type="InterPro" id="IPR013783">
    <property type="entry name" value="Ig-like_fold"/>
</dbReference>
<dbReference type="SMART" id="SM00267">
    <property type="entry name" value="GGDEF"/>
    <property type="match status" value="1"/>
</dbReference>
<dbReference type="SUPFAM" id="SSF55073">
    <property type="entry name" value="Nucleotide cyclase"/>
    <property type="match status" value="1"/>
</dbReference>
<dbReference type="Gene3D" id="2.60.40.10">
    <property type="entry name" value="Immunoglobulins"/>
    <property type="match status" value="1"/>
</dbReference>
<feature type="coiled-coil region" evidence="5">
    <location>
        <begin position="776"/>
        <end position="806"/>
    </location>
</feature>
<keyword evidence="7" id="KW-0732">Signal</keyword>
<keyword evidence="6" id="KW-1133">Transmembrane helix</keyword>
<dbReference type="FunFam" id="3.30.70.270:FF:000001">
    <property type="entry name" value="Diguanylate cyclase domain protein"/>
    <property type="match status" value="1"/>
</dbReference>
<feature type="domain" description="GGDEF" evidence="8">
    <location>
        <begin position="848"/>
        <end position="980"/>
    </location>
</feature>
<sequence length="985" mass="107378">MSPLYRLRLFAAICLFWAGQAVAAPASAMAPLSHYFKSVWTTREGLPHNTINSVAQTPDGYLWLTTWEGIARFNGKEFKVFGRDAGTGLPDAGIRAVYVDTKGRLIIGGARGGLATVTDGHWQAYKPLGYLINRVWADEAGAIWVGTEGGGLFRVDSQQHVSRWTTADGLPSNAIYSMVKADNGGIWIGTAKGLALWRAGNVSAVKGVPEVPVFDLRHYQGQLLIGSERGLYRLSGNRVEPVAPALLDLAITQLLADHQGSLWVGTVQRGIYRLSQRYGLEHLDMSFGLPSNRALGLFEDREHSIWVGTNGGLLRLRNSPFSAVTSDVGLSGNYVRTVLEDPSGDIWIGTARGLNRYSPSEARVVETVMQKQSILSLAFDTDGSLLVGTYASGLYRYRHGKASLFLDRDSGLSSNEVRALLPEADGSLWVGTSQGLNQVSQSGIKSFGSSDGLPGNFVVALTRFDNRLWIGTGTGLGTFDGKGFKAVPIRQHDKAEYAFGFYAEPANKRLWVATDRGLLRLDAGSGKSAFIGRQQGLPFDKYFQVFIDRQHNLWLTSNRGILRVSENDANAVADGIEPKLKPVLYGESDGMLSAQANGGSNPTVIEGRGGDIWIATAVGASHVQPSRLDEVGHYIPEVAIEGLWVDGQSHSLTGKLVLAPAVQRVQVKFAGLSFILPSALHYRSRLEGFDSGWHDNGTVDQLEFTNLAPGRYVLSIEAANRGGDWSLPARLVIVKQPYWWQSHWAPYLALVLALLLVALLVFWRTRHLRRSELRLLELVANKTDELKRQTESLRQANQEKSQLLGQLQVQALALEKQARQDVLTGLANRRAFDESLSAAFSQAQQQRQTLTLAFIDIDHFKAINDRFTHCVGDKALVRVAALLKSQCREQDLVARWGGEEFALLLPNTALADGCRRCEQLRQAIADINGDDIAKGMALTVSIGVVCSEQASSSAALLQAADEALYLAKNTGRNQVVASAGPVKPA</sequence>
<dbReference type="InterPro" id="IPR015943">
    <property type="entry name" value="WD40/YVTN_repeat-like_dom_sf"/>
</dbReference>
<dbReference type="InterPro" id="IPR011123">
    <property type="entry name" value="Y_Y_Y"/>
</dbReference>
<feature type="signal peptide" evidence="7">
    <location>
        <begin position="1"/>
        <end position="23"/>
    </location>
</feature>
<evidence type="ECO:0000256" key="2">
    <source>
        <dbReference type="ARBA" id="ARBA00004665"/>
    </source>
</evidence>
<evidence type="ECO:0000256" key="7">
    <source>
        <dbReference type="SAM" id="SignalP"/>
    </source>
</evidence>
<evidence type="ECO:0000313" key="9">
    <source>
        <dbReference type="EMBL" id="ROQ29984.1"/>
    </source>
</evidence>
<evidence type="ECO:0000256" key="6">
    <source>
        <dbReference type="SAM" id="Phobius"/>
    </source>
</evidence>
<organism evidence="9 10">
    <name type="scientific">Gallaecimonas pentaromativorans</name>
    <dbReference type="NCBI Taxonomy" id="584787"/>
    <lineage>
        <taxon>Bacteria</taxon>
        <taxon>Pseudomonadati</taxon>
        <taxon>Pseudomonadota</taxon>
        <taxon>Gammaproteobacteria</taxon>
        <taxon>Enterobacterales</taxon>
        <taxon>Gallaecimonadaceae</taxon>
        <taxon>Gallaecimonas</taxon>
    </lineage>
</organism>
<evidence type="ECO:0000256" key="4">
    <source>
        <dbReference type="ARBA" id="ARBA00034247"/>
    </source>
</evidence>
<dbReference type="GO" id="GO:1902201">
    <property type="term" value="P:negative regulation of bacterial-type flagellum-dependent cell motility"/>
    <property type="evidence" value="ECO:0007669"/>
    <property type="project" value="TreeGrafter"/>
</dbReference>
<dbReference type="Pfam" id="PF07495">
    <property type="entry name" value="Y_Y_Y"/>
    <property type="match status" value="1"/>
</dbReference>
<dbReference type="CDD" id="cd01949">
    <property type="entry name" value="GGDEF"/>
    <property type="match status" value="1"/>
</dbReference>
<feature type="chain" id="PRO_5018177978" description="diguanylate cyclase" evidence="7">
    <location>
        <begin position="24"/>
        <end position="985"/>
    </location>
</feature>
<dbReference type="GO" id="GO:0005886">
    <property type="term" value="C:plasma membrane"/>
    <property type="evidence" value="ECO:0007669"/>
    <property type="project" value="TreeGrafter"/>
</dbReference>
<dbReference type="STRING" id="584787.GCA_001247655_02344"/>
<dbReference type="PROSITE" id="PS50887">
    <property type="entry name" value="GGDEF"/>
    <property type="match status" value="1"/>
</dbReference>
<dbReference type="SUPFAM" id="SSF63829">
    <property type="entry name" value="Calcium-dependent phosphotriesterase"/>
    <property type="match status" value="3"/>
</dbReference>
<dbReference type="PANTHER" id="PTHR45138:SF9">
    <property type="entry name" value="DIGUANYLATE CYCLASE DGCM-RELATED"/>
    <property type="match status" value="1"/>
</dbReference>
<dbReference type="Pfam" id="PF00990">
    <property type="entry name" value="GGDEF"/>
    <property type="match status" value="1"/>
</dbReference>
<proteinExistence type="predicted"/>
<dbReference type="Gene3D" id="2.130.10.10">
    <property type="entry name" value="YVTN repeat-like/Quinoprotein amine dehydrogenase"/>
    <property type="match status" value="3"/>
</dbReference>
<keyword evidence="5" id="KW-0175">Coiled coil</keyword>
<keyword evidence="6" id="KW-0472">Membrane</keyword>
<dbReference type="InterPro" id="IPR011110">
    <property type="entry name" value="Reg_prop"/>
</dbReference>
<dbReference type="GO" id="GO:0052621">
    <property type="term" value="F:diguanylate cyclase activity"/>
    <property type="evidence" value="ECO:0007669"/>
    <property type="project" value="UniProtKB-EC"/>
</dbReference>
<dbReference type="InterPro" id="IPR000160">
    <property type="entry name" value="GGDEF_dom"/>
</dbReference>
<feature type="transmembrane region" description="Helical" evidence="6">
    <location>
        <begin position="744"/>
        <end position="763"/>
    </location>
</feature>
<comment type="caution">
    <text evidence="9">The sequence shown here is derived from an EMBL/GenBank/DDBJ whole genome shotgun (WGS) entry which is preliminary data.</text>
</comment>